<reference evidence="1" key="1">
    <citation type="journal article" date="2020" name="Nature">
        <title>Giant virus diversity and host interactions through global metagenomics.</title>
        <authorList>
            <person name="Schulz F."/>
            <person name="Roux S."/>
            <person name="Paez-Espino D."/>
            <person name="Jungbluth S."/>
            <person name="Walsh D.A."/>
            <person name="Denef V.J."/>
            <person name="McMahon K.D."/>
            <person name="Konstantinidis K.T."/>
            <person name="Eloe-Fadrosh E.A."/>
            <person name="Kyrpides N.C."/>
            <person name="Woyke T."/>
        </authorList>
    </citation>
    <scope>NUCLEOTIDE SEQUENCE</scope>
    <source>
        <strain evidence="1">GVMAG-M-3300009161-34</strain>
    </source>
</reference>
<name>A0A6C0EW89_9ZZZZ</name>
<accession>A0A6C0EW89</accession>
<dbReference type="EMBL" id="MN738961">
    <property type="protein sequence ID" value="QHT33248.1"/>
    <property type="molecule type" value="Genomic_DNA"/>
</dbReference>
<organism evidence="1">
    <name type="scientific">viral metagenome</name>
    <dbReference type="NCBI Taxonomy" id="1070528"/>
    <lineage>
        <taxon>unclassified sequences</taxon>
        <taxon>metagenomes</taxon>
        <taxon>organismal metagenomes</taxon>
    </lineage>
</organism>
<evidence type="ECO:0000313" key="1">
    <source>
        <dbReference type="EMBL" id="QHT33248.1"/>
    </source>
</evidence>
<dbReference type="AlphaFoldDB" id="A0A6C0EW89"/>
<protein>
    <submittedName>
        <fullName evidence="1">Uncharacterized protein</fullName>
    </submittedName>
</protein>
<proteinExistence type="predicted"/>
<sequence>MSIFGISILNLKKTIHFTYFGVRPPIFAGLPLWCGKNIQQWSRGDHYGADLYNR</sequence>